<dbReference type="Pfam" id="PF07681">
    <property type="entry name" value="DoxX"/>
    <property type="match status" value="1"/>
</dbReference>
<keyword evidence="9" id="KW-1185">Reference proteome</keyword>
<dbReference type="RefSeq" id="WP_073786270.1">
    <property type="nucleotide sequence ID" value="NZ_LFBV01000002.1"/>
</dbReference>
<dbReference type="EMBL" id="LFBV01000002">
    <property type="protein sequence ID" value="OKH94588.1"/>
    <property type="molecule type" value="Genomic_DNA"/>
</dbReference>
<evidence type="ECO:0000256" key="1">
    <source>
        <dbReference type="ARBA" id="ARBA00004651"/>
    </source>
</evidence>
<dbReference type="PANTHER" id="PTHR33452:SF1">
    <property type="entry name" value="INNER MEMBRANE PROTEIN YPHA-RELATED"/>
    <property type="match status" value="1"/>
</dbReference>
<evidence type="ECO:0000256" key="3">
    <source>
        <dbReference type="ARBA" id="ARBA00022475"/>
    </source>
</evidence>
<evidence type="ECO:0000313" key="9">
    <source>
        <dbReference type="Proteomes" id="UP000186455"/>
    </source>
</evidence>
<comment type="caution">
    <text evidence="8">The sequence shown here is derived from an EMBL/GenBank/DDBJ whole genome shotgun (WGS) entry which is preliminary data.</text>
</comment>
<dbReference type="AlphaFoldDB" id="A0A1Q4V9Q3"/>
<dbReference type="GO" id="GO:0005886">
    <property type="term" value="C:plasma membrane"/>
    <property type="evidence" value="ECO:0007669"/>
    <property type="project" value="UniProtKB-SubCell"/>
</dbReference>
<evidence type="ECO:0000256" key="4">
    <source>
        <dbReference type="ARBA" id="ARBA00022692"/>
    </source>
</evidence>
<evidence type="ECO:0000256" key="2">
    <source>
        <dbReference type="ARBA" id="ARBA00006679"/>
    </source>
</evidence>
<accession>A0A1Q4V9Q3</accession>
<keyword evidence="5 7" id="KW-1133">Transmembrane helix</keyword>
<comment type="subcellular location">
    <subcellularLocation>
        <location evidence="1">Cell membrane</location>
        <topology evidence="1">Multi-pass membrane protein</topology>
    </subcellularLocation>
</comment>
<dbReference type="PANTHER" id="PTHR33452">
    <property type="entry name" value="OXIDOREDUCTASE CATD-RELATED"/>
    <property type="match status" value="1"/>
</dbReference>
<feature type="transmembrane region" description="Helical" evidence="7">
    <location>
        <begin position="139"/>
        <end position="159"/>
    </location>
</feature>
<keyword evidence="4 7" id="KW-0812">Transmembrane</keyword>
<feature type="transmembrane region" description="Helical" evidence="7">
    <location>
        <begin position="101"/>
        <end position="119"/>
    </location>
</feature>
<gene>
    <name evidence="8" type="ORF">AB852_10065</name>
</gene>
<dbReference type="STRING" id="1048205.AB852_10065"/>
<evidence type="ECO:0000256" key="7">
    <source>
        <dbReference type="SAM" id="Phobius"/>
    </source>
</evidence>
<keyword evidence="6 7" id="KW-0472">Membrane</keyword>
<dbReference type="Proteomes" id="UP000186455">
    <property type="component" value="Unassembled WGS sequence"/>
</dbReference>
<dbReference type="InterPro" id="IPR051907">
    <property type="entry name" value="DoxX-like_oxidoreductase"/>
</dbReference>
<name>A0A1Q4V9Q3_9ACTN</name>
<evidence type="ECO:0000256" key="6">
    <source>
        <dbReference type="ARBA" id="ARBA00023136"/>
    </source>
</evidence>
<keyword evidence="3" id="KW-1003">Cell membrane</keyword>
<proteinExistence type="inferred from homology"/>
<organism evidence="8 9">
    <name type="scientific">Streptomyces uncialis</name>
    <dbReference type="NCBI Taxonomy" id="1048205"/>
    <lineage>
        <taxon>Bacteria</taxon>
        <taxon>Bacillati</taxon>
        <taxon>Actinomycetota</taxon>
        <taxon>Actinomycetes</taxon>
        <taxon>Kitasatosporales</taxon>
        <taxon>Streptomycetaceae</taxon>
        <taxon>Streptomyces</taxon>
    </lineage>
</organism>
<reference evidence="8 9" key="1">
    <citation type="submission" date="2015-06" db="EMBL/GenBank/DDBJ databases">
        <title>Cloning and characterization of the uncialamcin biosynthetic gene cluster.</title>
        <authorList>
            <person name="Yan X."/>
            <person name="Huang T."/>
            <person name="Ge H."/>
            <person name="Shen B."/>
        </authorList>
    </citation>
    <scope>NUCLEOTIDE SEQUENCE [LARGE SCALE GENOMIC DNA]</scope>
    <source>
        <strain evidence="8 9">DCA2648</strain>
    </source>
</reference>
<sequence length="167" mass="17063">MEIGLLVLRLLLGGLLFGHAAQKLFGWFRGHGPDGTGTVFETWGFRPGKPLVVLAALCELIAAASMVTGLLIPLGAAIALGTMLVAGSVNVSKGLWAQSGGYELPLVYGGLAVGLGFTGPGEWSLDHAFGLTELSGAGWGGAAVALGLLTGLVAVARAARERRRRTA</sequence>
<evidence type="ECO:0000313" key="8">
    <source>
        <dbReference type="EMBL" id="OKH94588.1"/>
    </source>
</evidence>
<dbReference type="InterPro" id="IPR032808">
    <property type="entry name" value="DoxX"/>
</dbReference>
<comment type="similarity">
    <text evidence="2">Belongs to the DoxX family.</text>
</comment>
<evidence type="ECO:0000256" key="5">
    <source>
        <dbReference type="ARBA" id="ARBA00022989"/>
    </source>
</evidence>
<protein>
    <submittedName>
        <fullName evidence="8">Membrane protein</fullName>
    </submittedName>
</protein>